<keyword evidence="3 6" id="KW-0815">Transposition</keyword>
<gene>
    <name evidence="7" type="ORF">C7N83_10400</name>
</gene>
<keyword evidence="4 6" id="KW-0238">DNA-binding</keyword>
<dbReference type="GO" id="GO:0006313">
    <property type="term" value="P:DNA transposition"/>
    <property type="evidence" value="ECO:0007669"/>
    <property type="project" value="UniProtKB-UniRule"/>
</dbReference>
<evidence type="ECO:0000256" key="3">
    <source>
        <dbReference type="ARBA" id="ARBA00022578"/>
    </source>
</evidence>
<dbReference type="EMBL" id="PXYY01000076">
    <property type="protein sequence ID" value="PSJ79748.1"/>
    <property type="molecule type" value="Genomic_DNA"/>
</dbReference>
<protein>
    <recommendedName>
        <fullName evidence="6">Mutator family transposase</fullName>
    </recommendedName>
</protein>
<keyword evidence="5 6" id="KW-0233">DNA recombination</keyword>
<dbReference type="AlphaFoldDB" id="A0A2P7TYF5"/>
<accession>A0A2P7TYF5</accession>
<sequence>MERKYPKVIQSWRSKRPLLSACFRCPGTVRKPIYTTNAAEAVHRQFRKLAKTQGAFPNETGLLKLLYGGIGKASGKWAMPIANRGQTLLQLAVCFDSRTALSGCRIQADTGF</sequence>
<dbReference type="InterPro" id="IPR001207">
    <property type="entry name" value="Transposase_mutator"/>
</dbReference>
<evidence type="ECO:0000313" key="8">
    <source>
        <dbReference type="Proteomes" id="UP000241868"/>
    </source>
</evidence>
<keyword evidence="8" id="KW-1185">Reference proteome</keyword>
<evidence type="ECO:0000256" key="5">
    <source>
        <dbReference type="ARBA" id="ARBA00023172"/>
    </source>
</evidence>
<dbReference type="PANTHER" id="PTHR33217">
    <property type="entry name" value="TRANSPOSASE FOR INSERTION SEQUENCE ELEMENT IS1081"/>
    <property type="match status" value="1"/>
</dbReference>
<evidence type="ECO:0000256" key="6">
    <source>
        <dbReference type="RuleBase" id="RU365089"/>
    </source>
</evidence>
<dbReference type="Pfam" id="PF00872">
    <property type="entry name" value="Transposase_mut"/>
    <property type="match status" value="1"/>
</dbReference>
<reference evidence="7 8" key="1">
    <citation type="submission" date="2018-03" db="EMBL/GenBank/DDBJ databases">
        <title>Neisseria weixii sp. nov., isolated from the intestinal contents of Tibetan Plateau pika (Ochotona curzoniae) in Yushu, Qinghai Province, China.</title>
        <authorList>
            <person name="Gui Z."/>
        </authorList>
    </citation>
    <scope>NUCLEOTIDE SEQUENCE [LARGE SCALE GENOMIC DNA]</scope>
    <source>
        <strain evidence="7 8">ATCC 51483</strain>
    </source>
</reference>
<dbReference type="Proteomes" id="UP000241868">
    <property type="component" value="Unassembled WGS sequence"/>
</dbReference>
<organism evidence="7 8">
    <name type="scientific">Neisseria iguanae</name>
    <dbReference type="NCBI Taxonomy" id="90242"/>
    <lineage>
        <taxon>Bacteria</taxon>
        <taxon>Pseudomonadati</taxon>
        <taxon>Pseudomonadota</taxon>
        <taxon>Betaproteobacteria</taxon>
        <taxon>Neisseriales</taxon>
        <taxon>Neisseriaceae</taxon>
        <taxon>Neisseria</taxon>
    </lineage>
</organism>
<comment type="function">
    <text evidence="1 6">Required for the transposition of the insertion element.</text>
</comment>
<proteinExistence type="inferred from homology"/>
<evidence type="ECO:0000256" key="2">
    <source>
        <dbReference type="ARBA" id="ARBA00010961"/>
    </source>
</evidence>
<evidence type="ECO:0000256" key="4">
    <source>
        <dbReference type="ARBA" id="ARBA00023125"/>
    </source>
</evidence>
<evidence type="ECO:0000256" key="1">
    <source>
        <dbReference type="ARBA" id="ARBA00002190"/>
    </source>
</evidence>
<keyword evidence="6" id="KW-0814">Transposable element</keyword>
<evidence type="ECO:0000313" key="7">
    <source>
        <dbReference type="EMBL" id="PSJ79748.1"/>
    </source>
</evidence>
<comment type="caution">
    <text evidence="7">The sequence shown here is derived from an EMBL/GenBank/DDBJ whole genome shotgun (WGS) entry which is preliminary data.</text>
</comment>
<dbReference type="GO" id="GO:0004803">
    <property type="term" value="F:transposase activity"/>
    <property type="evidence" value="ECO:0007669"/>
    <property type="project" value="UniProtKB-UniRule"/>
</dbReference>
<comment type="similarity">
    <text evidence="2 6">Belongs to the transposase mutator family.</text>
</comment>
<name>A0A2P7TYF5_9NEIS</name>
<dbReference type="OrthoDB" id="8574149at2"/>
<dbReference type="GO" id="GO:0003677">
    <property type="term" value="F:DNA binding"/>
    <property type="evidence" value="ECO:0007669"/>
    <property type="project" value="UniProtKB-UniRule"/>
</dbReference>
<dbReference type="PANTHER" id="PTHR33217:SF8">
    <property type="entry name" value="MUTATOR FAMILY TRANSPOSASE"/>
    <property type="match status" value="1"/>
</dbReference>